<dbReference type="RefSeq" id="WP_177214122.1">
    <property type="nucleotide sequence ID" value="NZ_FOET01000019.1"/>
</dbReference>
<sequence>MFPDRGGASWAPHSGDRRTLVDQIGFEFSPHAFAEGVVLYPLRPEVGMEERLPRRRRPGRIGASAVLDKAEQARRQATDHFARAFFDSSGSAAP</sequence>
<evidence type="ECO:0000313" key="2">
    <source>
        <dbReference type="Proteomes" id="UP000199055"/>
    </source>
</evidence>
<name>A0A1H9JW62_9ACTN</name>
<gene>
    <name evidence="1" type="ORF">SAMN05216481_11992</name>
</gene>
<keyword evidence="2" id="KW-1185">Reference proteome</keyword>
<reference evidence="1 2" key="1">
    <citation type="submission" date="2016-10" db="EMBL/GenBank/DDBJ databases">
        <authorList>
            <person name="de Groot N.N."/>
        </authorList>
    </citation>
    <scope>NUCLEOTIDE SEQUENCE [LARGE SCALE GENOMIC DNA]</scope>
    <source>
        <strain evidence="1 2">CGMCC 4.3519</strain>
    </source>
</reference>
<protein>
    <submittedName>
        <fullName evidence="1">Uncharacterized protein</fullName>
    </submittedName>
</protein>
<accession>A0A1H9JW62</accession>
<dbReference type="Proteomes" id="UP000199055">
    <property type="component" value="Unassembled WGS sequence"/>
</dbReference>
<organism evidence="1 2">
    <name type="scientific">Streptomyces radiopugnans</name>
    <dbReference type="NCBI Taxonomy" id="403935"/>
    <lineage>
        <taxon>Bacteria</taxon>
        <taxon>Bacillati</taxon>
        <taxon>Actinomycetota</taxon>
        <taxon>Actinomycetes</taxon>
        <taxon>Kitasatosporales</taxon>
        <taxon>Streptomycetaceae</taxon>
        <taxon>Streptomyces</taxon>
    </lineage>
</organism>
<dbReference type="AlphaFoldDB" id="A0A1H9JW62"/>
<evidence type="ECO:0000313" key="1">
    <source>
        <dbReference type="EMBL" id="SEQ91037.1"/>
    </source>
</evidence>
<dbReference type="EMBL" id="FOET01000019">
    <property type="protein sequence ID" value="SEQ91037.1"/>
    <property type="molecule type" value="Genomic_DNA"/>
</dbReference>
<proteinExistence type="predicted"/>